<feature type="transmembrane region" description="Helical" evidence="10">
    <location>
        <begin position="353"/>
        <end position="374"/>
    </location>
</feature>
<evidence type="ECO:0000256" key="6">
    <source>
        <dbReference type="ARBA" id="ARBA00022847"/>
    </source>
</evidence>
<sequence length="412" mass="43367">MNSILKKWGQVSLVKQIIVGLIIGIILSLTIPEVAKPVVILGTLFVGALKAVAPVLVLFLVMSAIAQHKSGQQTNMKSIIFLYLLGTFLAGLIAVVVSFIFPVTLTLAKGAEGVTAPGGIVEVLKSLLLNIVDNPVKAIYNANYIGILAWATLLGLALRNASDTTKTMISNFSDAVSKMVTWAIKFAPLGIMGLVVDSITTNGIESLLSYGKLLAVLIGCMFFVALIVNPIIVFAFIRQNPYPLVFKCLKESGITAFFTRSSAANIPVNMRLCENLGLNKDSYSVSIPLGATINMGGAAVTISVLTLAAVHTLGIQVDFPTAIILSVLSAICACGASGVAGGSLLLIPLACSLFGISSDVAMQVVGVGFIIGVLQDSFETALNSSTDVLFTATAEFKEWRKEGKKINIRKAS</sequence>
<keyword evidence="7 10" id="KW-0029">Amino-acid transport</keyword>
<gene>
    <name evidence="10" type="primary">sstT</name>
    <name evidence="11" type="ORF">BW425_13460</name>
</gene>
<comment type="catalytic activity">
    <reaction evidence="10">
        <text>L-serine(in) + Na(+)(in) = L-serine(out) + Na(+)(out)</text>
        <dbReference type="Rhea" id="RHEA:29575"/>
        <dbReference type="ChEBI" id="CHEBI:29101"/>
        <dbReference type="ChEBI" id="CHEBI:33384"/>
    </reaction>
</comment>
<feature type="transmembrane region" description="Helical" evidence="10">
    <location>
        <begin position="213"/>
        <end position="237"/>
    </location>
</feature>
<accession>A0A1Y3MF27</accession>
<dbReference type="AlphaFoldDB" id="A0A1Y3MF27"/>
<evidence type="ECO:0000256" key="8">
    <source>
        <dbReference type="ARBA" id="ARBA00022989"/>
    </source>
</evidence>
<evidence type="ECO:0000256" key="9">
    <source>
        <dbReference type="ARBA" id="ARBA00023136"/>
    </source>
</evidence>
<comment type="catalytic activity">
    <reaction evidence="10">
        <text>L-threonine(in) + Na(+)(in) = L-threonine(out) + Na(+)(out)</text>
        <dbReference type="Rhea" id="RHEA:69999"/>
        <dbReference type="ChEBI" id="CHEBI:29101"/>
        <dbReference type="ChEBI" id="CHEBI:57926"/>
    </reaction>
</comment>
<dbReference type="EMBL" id="MWPX01000013">
    <property type="protein sequence ID" value="OUM48404.1"/>
    <property type="molecule type" value="Genomic_DNA"/>
</dbReference>
<evidence type="ECO:0000256" key="7">
    <source>
        <dbReference type="ARBA" id="ARBA00022970"/>
    </source>
</evidence>
<dbReference type="FunFam" id="1.10.3860.10:FF:000003">
    <property type="entry name" value="Serine/threonine transporter sstT"/>
    <property type="match status" value="1"/>
</dbReference>
<dbReference type="InterPro" id="IPR001991">
    <property type="entry name" value="Na-dicarboxylate_symporter"/>
</dbReference>
<dbReference type="PANTHER" id="PTHR42865:SF8">
    <property type="entry name" value="SERINE_THREONINE TRANSPORTER SSTT"/>
    <property type="match status" value="1"/>
</dbReference>
<feature type="transmembrane region" description="Helical" evidence="10">
    <location>
        <begin position="322"/>
        <end position="347"/>
    </location>
</feature>
<evidence type="ECO:0000256" key="2">
    <source>
        <dbReference type="ARBA" id="ARBA00004141"/>
    </source>
</evidence>
<evidence type="ECO:0000256" key="10">
    <source>
        <dbReference type="HAMAP-Rule" id="MF_01582"/>
    </source>
</evidence>
<dbReference type="InterPro" id="IPR036458">
    <property type="entry name" value="Na:dicarbo_symporter_sf"/>
</dbReference>
<keyword evidence="3 10" id="KW-0813">Transport</keyword>
<dbReference type="Proteomes" id="UP000195321">
    <property type="component" value="Unassembled WGS sequence"/>
</dbReference>
<dbReference type="RefSeq" id="WP_016113698.1">
    <property type="nucleotide sequence ID" value="NZ_JARHXM010000063.1"/>
</dbReference>
<evidence type="ECO:0000313" key="12">
    <source>
        <dbReference type="Proteomes" id="UP000195321"/>
    </source>
</evidence>
<comment type="similarity">
    <text evidence="10">Belongs to the dicarboxylate/amino acid:cation symporter (DAACS) (TC 2.A.23) family.</text>
</comment>
<dbReference type="GO" id="GO:0015826">
    <property type="term" value="P:threonine transport"/>
    <property type="evidence" value="ECO:0007669"/>
    <property type="project" value="InterPro"/>
</dbReference>
<dbReference type="HAMAP" id="MF_01582">
    <property type="entry name" value="Ser_Thr_transp_SstT"/>
    <property type="match status" value="1"/>
</dbReference>
<dbReference type="GO" id="GO:0032329">
    <property type="term" value="P:serine transport"/>
    <property type="evidence" value="ECO:0007669"/>
    <property type="project" value="InterPro"/>
</dbReference>
<evidence type="ECO:0000256" key="1">
    <source>
        <dbReference type="ARBA" id="ARBA00003410"/>
    </source>
</evidence>
<keyword evidence="6 10" id="KW-0769">Symport</keyword>
<evidence type="ECO:0000256" key="5">
    <source>
        <dbReference type="ARBA" id="ARBA00022692"/>
    </source>
</evidence>
<dbReference type="GO" id="GO:0005886">
    <property type="term" value="C:plasma membrane"/>
    <property type="evidence" value="ECO:0007669"/>
    <property type="project" value="UniProtKB-SubCell"/>
</dbReference>
<dbReference type="Pfam" id="PF00375">
    <property type="entry name" value="SDF"/>
    <property type="match status" value="1"/>
</dbReference>
<dbReference type="Gene3D" id="1.10.3860.10">
    <property type="entry name" value="Sodium:dicarboxylate symporter"/>
    <property type="match status" value="1"/>
</dbReference>
<proteinExistence type="inferred from homology"/>
<dbReference type="PANTHER" id="PTHR42865">
    <property type="entry name" value="PROTON/GLUTAMATE-ASPARTATE SYMPORTER"/>
    <property type="match status" value="1"/>
</dbReference>
<comment type="function">
    <text evidence="10">Involved in the import of serine and threonine into the cell, with the concomitant import of sodium (symport system).</text>
</comment>
<keyword evidence="9 10" id="KW-0472">Membrane</keyword>
<name>A0A1Y3MF27_9BACI</name>
<comment type="caution">
    <text evidence="11">The sequence shown here is derived from an EMBL/GenBank/DDBJ whole genome shotgun (WGS) entry which is preliminary data.</text>
</comment>
<evidence type="ECO:0000256" key="3">
    <source>
        <dbReference type="ARBA" id="ARBA00022448"/>
    </source>
</evidence>
<organism evidence="11 12">
    <name type="scientific">Bacillus pseudomycoides</name>
    <dbReference type="NCBI Taxonomy" id="64104"/>
    <lineage>
        <taxon>Bacteria</taxon>
        <taxon>Bacillati</taxon>
        <taxon>Bacillota</taxon>
        <taxon>Bacilli</taxon>
        <taxon>Bacillales</taxon>
        <taxon>Bacillaceae</taxon>
        <taxon>Bacillus</taxon>
        <taxon>Bacillus cereus group</taxon>
    </lineage>
</organism>
<reference evidence="11 12" key="1">
    <citation type="submission" date="2017-02" db="EMBL/GenBank/DDBJ databases">
        <title>Bacillus pseudomycoides isolate FSL K6-0042.</title>
        <authorList>
            <person name="Kovac J."/>
        </authorList>
    </citation>
    <scope>NUCLEOTIDE SEQUENCE [LARGE SCALE GENOMIC DNA]</scope>
    <source>
        <strain evidence="11 12">FSL K6-0042</strain>
    </source>
</reference>
<dbReference type="GO" id="GO:0005295">
    <property type="term" value="F:neutral L-amino acid:sodium symporter activity"/>
    <property type="evidence" value="ECO:0007669"/>
    <property type="project" value="TreeGrafter"/>
</dbReference>
<evidence type="ECO:0000313" key="11">
    <source>
        <dbReference type="EMBL" id="OUM48404.1"/>
    </source>
</evidence>
<feature type="transmembrane region" description="Helical" evidence="10">
    <location>
        <begin position="38"/>
        <end position="66"/>
    </location>
</feature>
<dbReference type="NCBIfam" id="NF010151">
    <property type="entry name" value="PRK13628.1"/>
    <property type="match status" value="1"/>
</dbReference>
<keyword evidence="8 10" id="KW-1133">Transmembrane helix</keyword>
<evidence type="ECO:0000256" key="4">
    <source>
        <dbReference type="ARBA" id="ARBA00022475"/>
    </source>
</evidence>
<keyword evidence="5 10" id="KW-0812">Transmembrane</keyword>
<feature type="transmembrane region" description="Helical" evidence="10">
    <location>
        <begin position="78"/>
        <end position="101"/>
    </location>
</feature>
<feature type="transmembrane region" description="Helical" evidence="10">
    <location>
        <begin position="138"/>
        <end position="158"/>
    </location>
</feature>
<comment type="function">
    <text evidence="1">Mediates uptake of L-cystine, the oxidized form of L-cysteine.</text>
</comment>
<keyword evidence="4 10" id="KW-1003">Cell membrane</keyword>
<dbReference type="PRINTS" id="PR00173">
    <property type="entry name" value="EDTRNSPORT"/>
</dbReference>
<dbReference type="InterPro" id="IPR023025">
    <property type="entry name" value="Ser_Thr_transp_SstT"/>
</dbReference>
<feature type="transmembrane region" description="Helical" evidence="10">
    <location>
        <begin position="285"/>
        <end position="310"/>
    </location>
</feature>
<dbReference type="SUPFAM" id="SSF118215">
    <property type="entry name" value="Proton glutamate symport protein"/>
    <property type="match status" value="1"/>
</dbReference>
<protein>
    <recommendedName>
        <fullName evidence="10">Serine/threonine transporter SstT</fullName>
    </recommendedName>
    <alternativeName>
        <fullName evidence="10">Na(+)/serine-threonine symporter</fullName>
    </alternativeName>
</protein>
<comment type="subcellular location">
    <subcellularLocation>
        <location evidence="10">Cell membrane</location>
        <topology evidence="10">Multi-pass membrane protein</topology>
    </subcellularLocation>
    <subcellularLocation>
        <location evidence="2">Membrane</location>
        <topology evidence="2">Multi-pass membrane protein</topology>
    </subcellularLocation>
</comment>
<feature type="transmembrane region" description="Helical" evidence="10">
    <location>
        <begin position="12"/>
        <end position="32"/>
    </location>
</feature>